<dbReference type="KEGG" id="aep:AMC99_02756"/>
<dbReference type="RefSeq" id="WP_061927334.1">
    <property type="nucleotide sequence ID" value="NZ_CP012669.1"/>
</dbReference>
<gene>
    <name evidence="2" type="ORF">AMC99_02756</name>
</gene>
<keyword evidence="3" id="KW-1185">Reference proteome</keyword>
<dbReference type="EMBL" id="CP012669">
    <property type="protein sequence ID" value="ALE18027.1"/>
    <property type="molecule type" value="Genomic_DNA"/>
</dbReference>
<proteinExistence type="predicted"/>
<protein>
    <submittedName>
        <fullName evidence="2">Uncharacterized protein</fullName>
    </submittedName>
</protein>
<sequence>MTDTNTPVESQEMRQSGLAPETHNDEQDDHRSQAQEVSEQAQDRSSLVFGSDTSHVDSAFNAPDAQDVYDHMKQMTNGNTVDMSAYAGEPNHDDNVDKYGSPSKLDGLRGDGT</sequence>
<dbReference type="OrthoDB" id="7427177at2"/>
<accession>A0A0M4MAK2</accession>
<name>A0A0M4MAK2_9SPHN</name>
<dbReference type="STRING" id="361183.AMC99_02756"/>
<feature type="compositionally biased region" description="Polar residues" evidence="1">
    <location>
        <begin position="34"/>
        <end position="45"/>
    </location>
</feature>
<feature type="compositionally biased region" description="Basic and acidic residues" evidence="1">
    <location>
        <begin position="22"/>
        <end position="33"/>
    </location>
</feature>
<dbReference type="AlphaFoldDB" id="A0A0M4MAK2"/>
<feature type="region of interest" description="Disordered" evidence="1">
    <location>
        <begin position="1"/>
        <end position="113"/>
    </location>
</feature>
<organism evidence="2 3">
    <name type="scientific">Altererythrobacter epoxidivorans</name>
    <dbReference type="NCBI Taxonomy" id="361183"/>
    <lineage>
        <taxon>Bacteria</taxon>
        <taxon>Pseudomonadati</taxon>
        <taxon>Pseudomonadota</taxon>
        <taxon>Alphaproteobacteria</taxon>
        <taxon>Sphingomonadales</taxon>
        <taxon>Erythrobacteraceae</taxon>
        <taxon>Altererythrobacter</taxon>
    </lineage>
</organism>
<evidence type="ECO:0000256" key="1">
    <source>
        <dbReference type="SAM" id="MobiDB-lite"/>
    </source>
</evidence>
<evidence type="ECO:0000313" key="3">
    <source>
        <dbReference type="Proteomes" id="UP000057938"/>
    </source>
</evidence>
<reference evidence="2 3" key="1">
    <citation type="submission" date="2015-09" db="EMBL/GenBank/DDBJ databases">
        <title>Complete genome sequence of a benzo[a]pyrene-degrading bacterium Altererythrobacter epoxidivorans CGMCC 1.7731T.</title>
        <authorList>
            <person name="Li Z."/>
            <person name="Cheng H."/>
            <person name="Huo Y."/>
            <person name="Xu X."/>
        </authorList>
    </citation>
    <scope>NUCLEOTIDE SEQUENCE [LARGE SCALE GENOMIC DNA]</scope>
    <source>
        <strain evidence="2 3">CGMCC 1.7731</strain>
    </source>
</reference>
<dbReference type="Proteomes" id="UP000057938">
    <property type="component" value="Chromosome"/>
</dbReference>
<evidence type="ECO:0000313" key="2">
    <source>
        <dbReference type="EMBL" id="ALE18027.1"/>
    </source>
</evidence>
<dbReference type="PATRIC" id="fig|361183.4.peg.2710"/>